<evidence type="ECO:0000313" key="3">
    <source>
        <dbReference type="Proteomes" id="UP001214628"/>
    </source>
</evidence>
<protein>
    <submittedName>
        <fullName evidence="2">Uncharacterized protein</fullName>
    </submittedName>
</protein>
<gene>
    <name evidence="2" type="ORF">MPSI1_001711</name>
</gene>
<sequence>MAIAKGKSGNALGLTSGKTRSSTLARGKPKHVPKQVEKDSESGPLKESVSPSTEDRVIPKWLTKLAEGKPELHVYAEKYDSLWEATEKKIGRAAGGLERWERARDIGADPPAEIADILNTKQGILDLRWSILERDLI</sequence>
<organism evidence="2 3">
    <name type="scientific">Malassezia psittaci</name>
    <dbReference type="NCBI Taxonomy" id="1821823"/>
    <lineage>
        <taxon>Eukaryota</taxon>
        <taxon>Fungi</taxon>
        <taxon>Dikarya</taxon>
        <taxon>Basidiomycota</taxon>
        <taxon>Ustilaginomycotina</taxon>
        <taxon>Malasseziomycetes</taxon>
        <taxon>Malasseziales</taxon>
        <taxon>Malasseziaceae</taxon>
        <taxon>Malassezia</taxon>
    </lineage>
</organism>
<keyword evidence="3" id="KW-1185">Reference proteome</keyword>
<dbReference type="Proteomes" id="UP001214628">
    <property type="component" value="Chromosome 2"/>
</dbReference>
<reference evidence="2" key="1">
    <citation type="submission" date="2023-02" db="EMBL/GenBank/DDBJ databases">
        <title>Mating type loci evolution in Malassezia.</title>
        <authorList>
            <person name="Coelho M.A."/>
        </authorList>
    </citation>
    <scope>NUCLEOTIDE SEQUENCE</scope>
    <source>
        <strain evidence="2">CBS 14136</strain>
    </source>
</reference>
<evidence type="ECO:0000256" key="1">
    <source>
        <dbReference type="SAM" id="MobiDB-lite"/>
    </source>
</evidence>
<evidence type="ECO:0000313" key="2">
    <source>
        <dbReference type="EMBL" id="WFD43059.1"/>
    </source>
</evidence>
<accession>A0AAF0F9Z5</accession>
<feature type="region of interest" description="Disordered" evidence="1">
    <location>
        <begin position="1"/>
        <end position="54"/>
    </location>
</feature>
<dbReference type="AlphaFoldDB" id="A0AAF0F9Z5"/>
<proteinExistence type="predicted"/>
<name>A0AAF0F9Z5_9BASI</name>
<dbReference type="EMBL" id="CP118376">
    <property type="protein sequence ID" value="WFD43059.1"/>
    <property type="molecule type" value="Genomic_DNA"/>
</dbReference>